<dbReference type="EMBL" id="WMBB01000002">
    <property type="protein sequence ID" value="MTE11882.1"/>
    <property type="molecule type" value="Genomic_DNA"/>
</dbReference>
<proteinExistence type="predicted"/>
<evidence type="ECO:0008006" key="5">
    <source>
        <dbReference type="Google" id="ProtNLM"/>
    </source>
</evidence>
<feature type="region of interest" description="Disordered" evidence="1">
    <location>
        <begin position="33"/>
        <end position="74"/>
    </location>
</feature>
<evidence type="ECO:0000256" key="1">
    <source>
        <dbReference type="SAM" id="MobiDB-lite"/>
    </source>
</evidence>
<dbReference type="Proteomes" id="UP000432464">
    <property type="component" value="Unassembled WGS sequence"/>
</dbReference>
<dbReference type="PROSITE" id="PS51257">
    <property type="entry name" value="PROKAR_LIPOPROTEIN"/>
    <property type="match status" value="1"/>
</dbReference>
<accession>A0A6I3KPJ0</accession>
<dbReference type="AlphaFoldDB" id="A0A6I3KPJ0"/>
<protein>
    <recommendedName>
        <fullName evidence="5">LppU protein</fullName>
    </recommendedName>
</protein>
<evidence type="ECO:0000313" key="4">
    <source>
        <dbReference type="Proteomes" id="UP000432464"/>
    </source>
</evidence>
<comment type="caution">
    <text evidence="3">The sequence shown here is derived from an EMBL/GenBank/DDBJ whole genome shotgun (WGS) entry which is preliminary data.</text>
</comment>
<name>A0A6I3KPJ0_9NOCA</name>
<dbReference type="RefSeq" id="WP_328289642.1">
    <property type="nucleotide sequence ID" value="NZ_WMBB01000002.1"/>
</dbReference>
<feature type="signal peptide" evidence="2">
    <location>
        <begin position="1"/>
        <end position="29"/>
    </location>
</feature>
<keyword evidence="2" id="KW-0732">Signal</keyword>
<gene>
    <name evidence="3" type="ORF">GLP40_03645</name>
</gene>
<keyword evidence="4" id="KW-1185">Reference proteome</keyword>
<feature type="compositionally biased region" description="Low complexity" evidence="1">
    <location>
        <begin position="48"/>
        <end position="66"/>
    </location>
</feature>
<sequence>MLRQQPSARIALPAISAALLLAGCGTTVAGHPEAAPGDIVLPTKAPITTPGKPSGKPGSGLPTTTPRADRGGNTDFQASIGDCVKLGGTTDNASIEKAVCGSRDSNYKVTGKAPKNAQCGKDSDQVYYETLNGMETGALCLTIDWVVGDCMDVGNDAAHRIPCTSTTATEGVKVVSIVQSSRSVDDCPDGDQGYVYDERNFVVCVKTLN</sequence>
<evidence type="ECO:0000256" key="2">
    <source>
        <dbReference type="SAM" id="SignalP"/>
    </source>
</evidence>
<evidence type="ECO:0000313" key="3">
    <source>
        <dbReference type="EMBL" id="MTE11882.1"/>
    </source>
</evidence>
<organism evidence="3 4">
    <name type="scientific">Nocardia aurantiaca</name>
    <dbReference type="NCBI Taxonomy" id="2675850"/>
    <lineage>
        <taxon>Bacteria</taxon>
        <taxon>Bacillati</taxon>
        <taxon>Actinomycetota</taxon>
        <taxon>Actinomycetes</taxon>
        <taxon>Mycobacteriales</taxon>
        <taxon>Nocardiaceae</taxon>
        <taxon>Nocardia</taxon>
    </lineage>
</organism>
<reference evidence="3 4" key="1">
    <citation type="submission" date="2019-11" db="EMBL/GenBank/DDBJ databases">
        <title>Nocardia sp. nov. CT2-14 isolated from soil.</title>
        <authorList>
            <person name="Kanchanasin P."/>
            <person name="Tanasupawat S."/>
            <person name="Yuki M."/>
            <person name="Kudo T."/>
        </authorList>
    </citation>
    <scope>NUCLEOTIDE SEQUENCE [LARGE SCALE GENOMIC DNA]</scope>
    <source>
        <strain evidence="3 4">CT2-14</strain>
    </source>
</reference>
<feature type="chain" id="PRO_5038930291" description="LppU protein" evidence="2">
    <location>
        <begin position="30"/>
        <end position="209"/>
    </location>
</feature>